<evidence type="ECO:0000313" key="4">
    <source>
        <dbReference type="EMBL" id="KAF2184538.1"/>
    </source>
</evidence>
<keyword evidence="5" id="KW-1185">Reference proteome</keyword>
<dbReference type="PANTHER" id="PTHR11567">
    <property type="entry name" value="ACID PHOSPHATASE-RELATED"/>
    <property type="match status" value="1"/>
</dbReference>
<dbReference type="PROSITE" id="PS00778">
    <property type="entry name" value="HIS_ACID_PHOSPHAT_2"/>
    <property type="match status" value="1"/>
</dbReference>
<dbReference type="InterPro" id="IPR000560">
    <property type="entry name" value="His_Pase_clade-2"/>
</dbReference>
<evidence type="ECO:0000313" key="5">
    <source>
        <dbReference type="Proteomes" id="UP000800200"/>
    </source>
</evidence>
<dbReference type="PANTHER" id="PTHR11567:SF110">
    <property type="entry name" value="2-PHOSPHOXYLOSE PHOSPHATASE 1"/>
    <property type="match status" value="1"/>
</dbReference>
<comment type="similarity">
    <text evidence="1">Belongs to the histidine acid phosphatase family.</text>
</comment>
<gene>
    <name evidence="4" type="ORF">K469DRAFT_780881</name>
</gene>
<dbReference type="EC" id="3.1.3.8" evidence="2"/>
<evidence type="ECO:0000256" key="1">
    <source>
        <dbReference type="ARBA" id="ARBA00005375"/>
    </source>
</evidence>
<name>A0A6A6E220_9PEZI</name>
<dbReference type="Gene3D" id="3.40.50.1240">
    <property type="entry name" value="Phosphoglycerate mutase-like"/>
    <property type="match status" value="1"/>
</dbReference>
<dbReference type="GO" id="GO:0016158">
    <property type="term" value="F:inositol hexakisphosphate 3-phosphatase activity"/>
    <property type="evidence" value="ECO:0007669"/>
    <property type="project" value="UniProtKB-EC"/>
</dbReference>
<evidence type="ECO:0000256" key="2">
    <source>
        <dbReference type="ARBA" id="ARBA00012632"/>
    </source>
</evidence>
<dbReference type="OrthoDB" id="10257284at2759"/>
<organism evidence="4 5">
    <name type="scientific">Zopfia rhizophila CBS 207.26</name>
    <dbReference type="NCBI Taxonomy" id="1314779"/>
    <lineage>
        <taxon>Eukaryota</taxon>
        <taxon>Fungi</taxon>
        <taxon>Dikarya</taxon>
        <taxon>Ascomycota</taxon>
        <taxon>Pezizomycotina</taxon>
        <taxon>Dothideomycetes</taxon>
        <taxon>Dothideomycetes incertae sedis</taxon>
        <taxon>Zopfiaceae</taxon>
        <taxon>Zopfia</taxon>
    </lineage>
</organism>
<proteinExistence type="inferred from homology"/>
<dbReference type="Proteomes" id="UP000800200">
    <property type="component" value="Unassembled WGS sequence"/>
</dbReference>
<dbReference type="AlphaFoldDB" id="A0A6A6E220"/>
<dbReference type="InterPro" id="IPR029033">
    <property type="entry name" value="His_PPase_superfam"/>
</dbReference>
<dbReference type="InterPro" id="IPR050645">
    <property type="entry name" value="Histidine_acid_phosphatase"/>
</dbReference>
<dbReference type="CDD" id="cd07061">
    <property type="entry name" value="HP_HAP_like"/>
    <property type="match status" value="1"/>
</dbReference>
<keyword evidence="3" id="KW-0378">Hydrolase</keyword>
<dbReference type="EMBL" id="ML994637">
    <property type="protein sequence ID" value="KAF2184538.1"/>
    <property type="molecule type" value="Genomic_DNA"/>
</dbReference>
<reference evidence="4" key="1">
    <citation type="journal article" date="2020" name="Stud. Mycol.">
        <title>101 Dothideomycetes genomes: a test case for predicting lifestyles and emergence of pathogens.</title>
        <authorList>
            <person name="Haridas S."/>
            <person name="Albert R."/>
            <person name="Binder M."/>
            <person name="Bloem J."/>
            <person name="Labutti K."/>
            <person name="Salamov A."/>
            <person name="Andreopoulos B."/>
            <person name="Baker S."/>
            <person name="Barry K."/>
            <person name="Bills G."/>
            <person name="Bluhm B."/>
            <person name="Cannon C."/>
            <person name="Castanera R."/>
            <person name="Culley D."/>
            <person name="Daum C."/>
            <person name="Ezra D."/>
            <person name="Gonzalez J."/>
            <person name="Henrissat B."/>
            <person name="Kuo A."/>
            <person name="Liang C."/>
            <person name="Lipzen A."/>
            <person name="Lutzoni F."/>
            <person name="Magnuson J."/>
            <person name="Mondo S."/>
            <person name="Nolan M."/>
            <person name="Ohm R."/>
            <person name="Pangilinan J."/>
            <person name="Park H.-J."/>
            <person name="Ramirez L."/>
            <person name="Alfaro M."/>
            <person name="Sun H."/>
            <person name="Tritt A."/>
            <person name="Yoshinaga Y."/>
            <person name="Zwiers L.-H."/>
            <person name="Turgeon B."/>
            <person name="Goodwin S."/>
            <person name="Spatafora J."/>
            <person name="Crous P."/>
            <person name="Grigoriev I."/>
        </authorList>
    </citation>
    <scope>NUCLEOTIDE SEQUENCE</scope>
    <source>
        <strain evidence="4">CBS 207.26</strain>
    </source>
</reference>
<dbReference type="InterPro" id="IPR033379">
    <property type="entry name" value="Acid_Pase_AS"/>
</dbReference>
<evidence type="ECO:0000256" key="3">
    <source>
        <dbReference type="ARBA" id="ARBA00022801"/>
    </source>
</evidence>
<protein>
    <recommendedName>
        <fullName evidence="2">3-phytase</fullName>
        <ecNumber evidence="2">3.1.3.8</ecNumber>
    </recommendedName>
</protein>
<sequence>MTSLVPHPPYDVDELRKLYPSSLVLQQVQIFFRHGERTPTSARFEHIGLPPFWSQCAVGKLLSTTALTDHGKASWTPHSWKRSLETFGPNDSPVNPSDNKGSIHSLCGFGELTDIGRHSILELGHRLRHLYVDQLNFMPKTISDPSTLYLRASPYTRTLESTHQAFLGLYPQPAQAQDFTPHVFLRMPKDETLMPNEDHCERFIQLMKAYSRKTAERWNDSSEVEYLNKLLRRYMPSQRRVAVDSKPRLSGVYDTVNATLGAQDPNLRLPSAFYDSKARNIMDKIAFEEEFGGLFESAEFRLLGIGSLLGDIVQRMTTKVDAHRGVSSPSNPSIDPGTKMVLSGGHDSTVIGILAALGALVDDDISWPRYSASVAIELFRKNAGDQSAEPLSLEQPILSWLPLQRKSPTAIGRTASSELREHQKKAMDGYFVRIRYNDRPVIVPGCRAVGKHLPGEESFCTLAAFKAIVDKMTPGDWRKSCVSNLNKPAVPAVIQPAGF</sequence>
<accession>A0A6A6E220</accession>
<dbReference type="SUPFAM" id="SSF53254">
    <property type="entry name" value="Phosphoglycerate mutase-like"/>
    <property type="match status" value="1"/>
</dbReference>
<dbReference type="Pfam" id="PF00328">
    <property type="entry name" value="His_Phos_2"/>
    <property type="match status" value="1"/>
</dbReference>